<dbReference type="AlphaFoldDB" id="A0AAF0DNK7"/>
<evidence type="ECO:0000256" key="14">
    <source>
        <dbReference type="SAM" id="MobiDB-lite"/>
    </source>
</evidence>
<keyword evidence="6" id="KW-0735">Signal-anchor</keyword>
<dbReference type="EMBL" id="CP120631">
    <property type="protein sequence ID" value="WEW61508.1"/>
    <property type="molecule type" value="Genomic_DNA"/>
</dbReference>
<comment type="catalytic activity">
    <reaction evidence="12">
        <text>N(4)-(alpha-D-Glc-(1-&gt;2)-alpha-D-Glc-(1-&gt;3)-alpha-D-Glc-(1-&gt;3)-alpha-D-Man-(1-&gt;2)-alpha-D-Man-(1-&gt;2)-alpha-D-Man-(1-&gt;3)-[alpha-D-Man-(1-&gt;2)-alpha-D-Man-(1-&gt;3)-[alpha-D-Man-(1-&gt;2)-alpha-D-Man-(1-&gt;6)]-alpha-D-Man-(1-&gt;6)]-beta-D-Man-(1-&gt;4)-beta-D-GlcNAc-(1-&gt;4)-beta-D-GlcNAc)-L-asparaginyl-[protein] + H2O = N(4)-(alpha-D-Glc-(1-&gt;3)-alpha-D-Glc-(1-&gt;3)-alpha-D-Man-(1-&gt;2)-alpha-D-Man-(1-&gt;2)-alpha-D-Man-(1-&gt;3)-[alpha-D-Man-(1-&gt;2)-alpha-D-Man-(1-&gt;3)-[alpha-D-Man-(1-&gt;2)-alpha-D-Man-(1-&gt;6)]-alpha-D-Man-(1-&gt;6)]-beta-D-Man-(1-&gt;4)-beta-D-GlcNAc-(1-&gt;4)-beta-D-GlcNAc)-L-asparaginyl-[protein] + beta-D-glucose</text>
        <dbReference type="Rhea" id="RHEA:55988"/>
        <dbReference type="Rhea" id="RHEA-COMP:12806"/>
        <dbReference type="Rhea" id="RHEA-COMP:14355"/>
        <dbReference type="ChEBI" id="CHEBI:15377"/>
        <dbReference type="ChEBI" id="CHEBI:15903"/>
        <dbReference type="ChEBI" id="CHEBI:59082"/>
        <dbReference type="ChEBI" id="CHEBI:132537"/>
        <dbReference type="EC" id="3.2.1.106"/>
    </reaction>
</comment>
<name>A0AAF0DNK7_9EURO</name>
<dbReference type="InterPro" id="IPR031631">
    <property type="entry name" value="Glyco_hydro_63N"/>
</dbReference>
<dbReference type="InterPro" id="IPR008928">
    <property type="entry name" value="6-hairpin_glycosidase_sf"/>
</dbReference>
<sequence length="423" mass="47453">MNSVFLSLWICLLAILSFSDHLSVYAKSTIHESSPLIHEIERLSNQSLLWGPYRPNLYFGVRPRIPKSLLMGLMWAKVDEYSTAQGNFRHTCEQNEGMAGYGWDEYDIRTGGRQTIHDAGNTLDLTIDFIKVPGGNHGGSWGARIRGQPRPDAPPNQPTTVVFYAAMEGLGELGPESGGADPLGFDGDVKLFGSTADLGDFTIDISRGSEKNRHPPRMHPSYDEKPLDRSFVASLQLPGEVLWQAKTILFSHLKQEIDPLIEKYGKENPPPPSQLFTIANKPGPGNFHLVQKVFQGPFEEIKSASQSFAQRFKEIYSPVKPFDAPKYLPFSKAMLSNLVGGIGYFYGDSIVDRSNAPEYEEENEGFWEETAEARSRVQPVPENPAELFTSIPSRPFFPRGFLWDEGFHLMPIIDWDLELRQVS</sequence>
<evidence type="ECO:0000259" key="17">
    <source>
        <dbReference type="Pfam" id="PF16923"/>
    </source>
</evidence>
<accession>A0AAF0DNK7</accession>
<comment type="function">
    <text evidence="12">Cleaves the distal alpha 1,2-linked glucose residue from the Glc(3)Man(9)GlcNAc(2) oligosaccharide precursor.</text>
</comment>
<dbReference type="PANTHER" id="PTHR10412:SF11">
    <property type="entry name" value="MANNOSYL-OLIGOSACCHARIDE GLUCOSIDASE"/>
    <property type="match status" value="1"/>
</dbReference>
<evidence type="ECO:0000256" key="1">
    <source>
        <dbReference type="ARBA" id="ARBA00004648"/>
    </source>
</evidence>
<dbReference type="Proteomes" id="UP001219355">
    <property type="component" value="Chromosome 5"/>
</dbReference>
<keyword evidence="5 12" id="KW-0256">Endoplasmic reticulum</keyword>
<comment type="similarity">
    <text evidence="2 12">Belongs to the glycosyl hydrolase 63 family.</text>
</comment>
<dbReference type="Gene3D" id="2.70.98.110">
    <property type="entry name" value="Glycosyl hydrolase family 63, N-terminal domain"/>
    <property type="match status" value="1"/>
</dbReference>
<feature type="region of interest" description="Disordered" evidence="14">
    <location>
        <begin position="206"/>
        <end position="225"/>
    </location>
</feature>
<dbReference type="GO" id="GO:0009311">
    <property type="term" value="P:oligosaccharide metabolic process"/>
    <property type="evidence" value="ECO:0007669"/>
    <property type="project" value="UniProtKB-UniRule"/>
</dbReference>
<evidence type="ECO:0000256" key="4">
    <source>
        <dbReference type="ARBA" id="ARBA00022801"/>
    </source>
</evidence>
<evidence type="ECO:0000256" key="6">
    <source>
        <dbReference type="ARBA" id="ARBA00022968"/>
    </source>
</evidence>
<keyword evidence="8" id="KW-0472">Membrane</keyword>
<dbReference type="InterPro" id="IPR012341">
    <property type="entry name" value="6hp_glycosidase-like_sf"/>
</dbReference>
<evidence type="ECO:0000256" key="8">
    <source>
        <dbReference type="ARBA" id="ARBA00023136"/>
    </source>
</evidence>
<keyword evidence="4 12" id="KW-0378">Hydrolase</keyword>
<keyword evidence="9 13" id="KW-0325">Glycoprotein</keyword>
<evidence type="ECO:0000313" key="19">
    <source>
        <dbReference type="Proteomes" id="UP001219355"/>
    </source>
</evidence>
<evidence type="ECO:0000256" key="7">
    <source>
        <dbReference type="ARBA" id="ARBA00022989"/>
    </source>
</evidence>
<keyword evidence="3" id="KW-0812">Transmembrane</keyword>
<keyword evidence="19" id="KW-1185">Reference proteome</keyword>
<dbReference type="InterPro" id="IPR038518">
    <property type="entry name" value="Glyco_hydro_63N_sf"/>
</dbReference>
<dbReference type="InterPro" id="IPR004888">
    <property type="entry name" value="Glycoside_hydrolase_63"/>
</dbReference>
<dbReference type="InterPro" id="IPR031335">
    <property type="entry name" value="Glyco_hydro_63_C"/>
</dbReference>
<evidence type="ECO:0000256" key="15">
    <source>
        <dbReference type="SAM" id="SignalP"/>
    </source>
</evidence>
<dbReference type="GO" id="GO:0006487">
    <property type="term" value="P:protein N-linked glycosylation"/>
    <property type="evidence" value="ECO:0007669"/>
    <property type="project" value="UniProtKB-UniRule"/>
</dbReference>
<comment type="subcellular location">
    <subcellularLocation>
        <location evidence="1 12">Endoplasmic reticulum membrane</location>
        <topology evidence="1 12">Single-pass type II membrane protein</topology>
    </subcellularLocation>
</comment>
<evidence type="ECO:0000256" key="5">
    <source>
        <dbReference type="ARBA" id="ARBA00022824"/>
    </source>
</evidence>
<keyword evidence="7" id="KW-1133">Transmembrane helix</keyword>
<feature type="chain" id="PRO_5042096509" description="Mannosyl-oligosaccharide glucosidase" evidence="15">
    <location>
        <begin position="20"/>
        <end position="423"/>
    </location>
</feature>
<feature type="domain" description="Glycosyl hydrolase family 63 N-terminal" evidence="17">
    <location>
        <begin position="47"/>
        <end position="275"/>
    </location>
</feature>
<evidence type="ECO:0000256" key="2">
    <source>
        <dbReference type="ARBA" id="ARBA00010833"/>
    </source>
</evidence>
<organism evidence="18 19">
    <name type="scientific">Emydomyces testavorans</name>
    <dbReference type="NCBI Taxonomy" id="2070801"/>
    <lineage>
        <taxon>Eukaryota</taxon>
        <taxon>Fungi</taxon>
        <taxon>Dikarya</taxon>
        <taxon>Ascomycota</taxon>
        <taxon>Pezizomycotina</taxon>
        <taxon>Eurotiomycetes</taxon>
        <taxon>Eurotiomycetidae</taxon>
        <taxon>Onygenales</taxon>
        <taxon>Nannizziopsiaceae</taxon>
        <taxon>Emydomyces</taxon>
    </lineage>
</organism>
<dbReference type="EC" id="3.2.1.106" evidence="11 12"/>
<dbReference type="FunFam" id="2.70.98.110:FF:000003">
    <property type="entry name" value="Probable mannosyl-oligosaccharide glucosidase"/>
    <property type="match status" value="1"/>
</dbReference>
<dbReference type="GO" id="GO:0004573">
    <property type="term" value="F:Glc3Man9GlcNAc2 oligosaccharide glucosidase activity"/>
    <property type="evidence" value="ECO:0007669"/>
    <property type="project" value="UniProtKB-UniRule"/>
</dbReference>
<dbReference type="SUPFAM" id="SSF48208">
    <property type="entry name" value="Six-hairpin glycosidases"/>
    <property type="match status" value="1"/>
</dbReference>
<feature type="signal peptide" evidence="15">
    <location>
        <begin position="1"/>
        <end position="19"/>
    </location>
</feature>
<dbReference type="Pfam" id="PF03200">
    <property type="entry name" value="Glyco_hydro_63"/>
    <property type="match status" value="1"/>
</dbReference>
<dbReference type="PANTHER" id="PTHR10412">
    <property type="entry name" value="MANNOSYL-OLIGOSACCHARIDE GLUCOSIDASE"/>
    <property type="match status" value="1"/>
</dbReference>
<gene>
    <name evidence="18" type="primary">CWH41_2</name>
    <name evidence="18" type="ORF">PRK78_006998</name>
</gene>
<dbReference type="Pfam" id="PF16923">
    <property type="entry name" value="Glyco_hydro_63N"/>
    <property type="match status" value="1"/>
</dbReference>
<evidence type="ECO:0000256" key="11">
    <source>
        <dbReference type="ARBA" id="ARBA00038888"/>
    </source>
</evidence>
<evidence type="ECO:0000256" key="12">
    <source>
        <dbReference type="RuleBase" id="RU368089"/>
    </source>
</evidence>
<keyword evidence="15" id="KW-0732">Signal</keyword>
<keyword evidence="10 12" id="KW-0326">Glycosidase</keyword>
<feature type="domain" description="Glycosyl hydrolase family 63 C-terminal" evidence="16">
    <location>
        <begin position="299"/>
        <end position="420"/>
    </location>
</feature>
<dbReference type="GO" id="GO:0005789">
    <property type="term" value="C:endoplasmic reticulum membrane"/>
    <property type="evidence" value="ECO:0007669"/>
    <property type="project" value="UniProtKB-SubCell"/>
</dbReference>
<proteinExistence type="inferred from homology"/>
<evidence type="ECO:0000313" key="18">
    <source>
        <dbReference type="EMBL" id="WEW61508.1"/>
    </source>
</evidence>
<evidence type="ECO:0000256" key="3">
    <source>
        <dbReference type="ARBA" id="ARBA00022692"/>
    </source>
</evidence>
<dbReference type="Gene3D" id="1.50.10.10">
    <property type="match status" value="1"/>
</dbReference>
<evidence type="ECO:0000256" key="13">
    <source>
        <dbReference type="RuleBase" id="RU369107"/>
    </source>
</evidence>
<protein>
    <recommendedName>
        <fullName evidence="11 12">Mannosyl-oligosaccharide glucosidase</fullName>
        <ecNumber evidence="11 12">3.2.1.106</ecNumber>
    </recommendedName>
    <alternativeName>
        <fullName evidence="13">Glucosidase I</fullName>
    </alternativeName>
</protein>
<comment type="pathway">
    <text evidence="13">Glycan metabolism; N-glycan degradation.</text>
</comment>
<reference evidence="18" key="1">
    <citation type="submission" date="2023-03" db="EMBL/GenBank/DDBJ databases">
        <title>Emydomyces testavorans Genome Sequence.</title>
        <authorList>
            <person name="Hoyer L."/>
        </authorList>
    </citation>
    <scope>NUCLEOTIDE SEQUENCE</scope>
    <source>
        <strain evidence="18">16-2883</strain>
    </source>
</reference>
<evidence type="ECO:0000256" key="10">
    <source>
        <dbReference type="ARBA" id="ARBA00023295"/>
    </source>
</evidence>
<evidence type="ECO:0000259" key="16">
    <source>
        <dbReference type="Pfam" id="PF03200"/>
    </source>
</evidence>
<evidence type="ECO:0000256" key="9">
    <source>
        <dbReference type="ARBA" id="ARBA00023180"/>
    </source>
</evidence>